<dbReference type="Pfam" id="PF00128">
    <property type="entry name" value="Alpha-amylase"/>
    <property type="match status" value="1"/>
</dbReference>
<feature type="region of interest" description="Disordered" evidence="1">
    <location>
        <begin position="23"/>
        <end position="55"/>
    </location>
</feature>
<organism evidence="5 6">
    <name type="scientific">Amphilophus citrinellus</name>
    <name type="common">Midas cichlid</name>
    <name type="synonym">Cichlasoma citrinellum</name>
    <dbReference type="NCBI Taxonomy" id="61819"/>
    <lineage>
        <taxon>Eukaryota</taxon>
        <taxon>Metazoa</taxon>
        <taxon>Chordata</taxon>
        <taxon>Craniata</taxon>
        <taxon>Vertebrata</taxon>
        <taxon>Euteleostomi</taxon>
        <taxon>Actinopterygii</taxon>
        <taxon>Neopterygii</taxon>
        <taxon>Teleostei</taxon>
        <taxon>Neoteleostei</taxon>
        <taxon>Acanthomorphata</taxon>
        <taxon>Ovalentaria</taxon>
        <taxon>Cichlomorphae</taxon>
        <taxon>Cichliformes</taxon>
        <taxon>Cichlidae</taxon>
        <taxon>New World cichlids</taxon>
        <taxon>Cichlasomatinae</taxon>
        <taxon>Heroini</taxon>
        <taxon>Amphilophus</taxon>
    </lineage>
</organism>
<dbReference type="GO" id="GO:0015190">
    <property type="term" value="F:L-leucine transmembrane transporter activity"/>
    <property type="evidence" value="ECO:0007669"/>
    <property type="project" value="TreeGrafter"/>
</dbReference>
<dbReference type="STRING" id="61819.ENSACIP00000015836"/>
<dbReference type="GeneTree" id="ENSGT00940000156646"/>
<feature type="domain" description="Glycosyl hydrolase family 13 catalytic" evidence="3">
    <location>
        <begin position="158"/>
        <end position="241"/>
    </location>
</feature>
<dbReference type="AlphaFoldDB" id="A0A3Q0RYN6"/>
<dbReference type="GO" id="GO:0015173">
    <property type="term" value="F:aromatic amino acid transmembrane transporter activity"/>
    <property type="evidence" value="ECO:0007669"/>
    <property type="project" value="TreeGrafter"/>
</dbReference>
<evidence type="ECO:0000313" key="6">
    <source>
        <dbReference type="Proteomes" id="UP000261340"/>
    </source>
</evidence>
<evidence type="ECO:0000259" key="4">
    <source>
        <dbReference type="Pfam" id="PF16028"/>
    </source>
</evidence>
<dbReference type="OMA" id="EPARYAH"/>
<dbReference type="GO" id="GO:0005975">
    <property type="term" value="P:carbohydrate metabolic process"/>
    <property type="evidence" value="ECO:0007669"/>
    <property type="project" value="InterPro"/>
</dbReference>
<dbReference type="PANTHER" id="PTHR46673">
    <property type="entry name" value="4F2 CELL-SURFACE ANTIGEN HEAVY CHAIN"/>
    <property type="match status" value="1"/>
</dbReference>
<sequence>MNFSSIIQSQTLCYRMDADATEADVSEADLDQEEQEKQPMTGGEQTEDTPPASVQDAATTAEKNGLVKLKISDDDEEEVKFTGLNKEELLRVAGTPGWVRTRWALLVVFWLGWLGMLMGAVLIILQAPRCRDLPNNNWWNDGPLYQIGNIQAFTDTHNLKGLEQKVNSLSQLKVKGLVVGPIHVAPADEAMNLRFEEISPEVGNLEQFKSFIQAAHKKDISVVLDLTPNYLGLSGPWFSKTSVMNVPALVFWLNEGVDGIQLSGVEHVATVVPWTDIRAIVQNSTDRPNKAGLSVIQMTSMMKRKTMELALIGVTGTPPLSQGWGTGSLGSEERAERLTRRSFFCNLSELRGKERSLLFGDFILLFNSSSSLAYLRVWDQNDRYLAAFNWAQEEEEVLQLSHTMLPPRAVVVLSTNSTMLPADSSVDLTNLRLGPRQAALLKFPYTG</sequence>
<dbReference type="GO" id="GO:1903801">
    <property type="term" value="P:L-leucine import across plasma membrane"/>
    <property type="evidence" value="ECO:0007669"/>
    <property type="project" value="TreeGrafter"/>
</dbReference>
<dbReference type="Gene3D" id="3.20.20.80">
    <property type="entry name" value="Glycosidases"/>
    <property type="match status" value="1"/>
</dbReference>
<feature type="compositionally biased region" description="Acidic residues" evidence="1">
    <location>
        <begin position="23"/>
        <end position="34"/>
    </location>
</feature>
<feature type="domain" description="Solute carrier family 3 member 2 N-terminal" evidence="4">
    <location>
        <begin position="70"/>
        <end position="145"/>
    </location>
</feature>
<accession>A0A3Q0RYN6</accession>
<dbReference type="GO" id="GO:0015823">
    <property type="term" value="P:phenylalanine transport"/>
    <property type="evidence" value="ECO:0007669"/>
    <property type="project" value="TreeGrafter"/>
</dbReference>
<dbReference type="Proteomes" id="UP000261340">
    <property type="component" value="Unplaced"/>
</dbReference>
<reference evidence="5" key="2">
    <citation type="submission" date="2025-09" db="UniProtKB">
        <authorList>
            <consortium name="Ensembl"/>
        </authorList>
    </citation>
    <scope>IDENTIFICATION</scope>
</reference>
<dbReference type="InterPro" id="IPR017853">
    <property type="entry name" value="GH"/>
</dbReference>
<evidence type="ECO:0000259" key="3">
    <source>
        <dbReference type="Pfam" id="PF00128"/>
    </source>
</evidence>
<feature type="transmembrane region" description="Helical" evidence="2">
    <location>
        <begin position="103"/>
        <end position="125"/>
    </location>
</feature>
<evidence type="ECO:0000256" key="1">
    <source>
        <dbReference type="SAM" id="MobiDB-lite"/>
    </source>
</evidence>
<keyword evidence="2" id="KW-1133">Transmembrane helix</keyword>
<proteinExistence type="predicted"/>
<dbReference type="GO" id="GO:1904273">
    <property type="term" value="P:L-alanine import across plasma membrane"/>
    <property type="evidence" value="ECO:0007669"/>
    <property type="project" value="TreeGrafter"/>
</dbReference>
<dbReference type="GO" id="GO:0016324">
    <property type="term" value="C:apical plasma membrane"/>
    <property type="evidence" value="ECO:0007669"/>
    <property type="project" value="TreeGrafter"/>
</dbReference>
<keyword evidence="2" id="KW-0472">Membrane</keyword>
<dbReference type="InterPro" id="IPR042280">
    <property type="entry name" value="SLC3A2"/>
</dbReference>
<dbReference type="GO" id="GO:0060142">
    <property type="term" value="P:regulation of syncytium formation by plasma membrane fusion"/>
    <property type="evidence" value="ECO:0007669"/>
    <property type="project" value="Ensembl"/>
</dbReference>
<dbReference type="GO" id="GO:0016323">
    <property type="term" value="C:basolateral plasma membrane"/>
    <property type="evidence" value="ECO:0007669"/>
    <property type="project" value="TreeGrafter"/>
</dbReference>
<dbReference type="SUPFAM" id="SSF51445">
    <property type="entry name" value="(Trans)glycosidases"/>
    <property type="match status" value="1"/>
</dbReference>
<dbReference type="InterPro" id="IPR013780">
    <property type="entry name" value="Glyco_hydro_b"/>
</dbReference>
<dbReference type="GO" id="GO:0015180">
    <property type="term" value="F:L-alanine transmembrane transporter activity"/>
    <property type="evidence" value="ECO:0007669"/>
    <property type="project" value="TreeGrafter"/>
</dbReference>
<name>A0A3Q0RYN6_AMPCI</name>
<protein>
    <submittedName>
        <fullName evidence="5">Solute carrier family 3 member 2b</fullName>
    </submittedName>
</protein>
<dbReference type="PANTHER" id="PTHR46673:SF3">
    <property type="entry name" value="SOLUTE CARRIER FAMILY 3 (AMINO ACID TRANSPORTER HEAVY CHAIN), MEMBER 2A-RELATED"/>
    <property type="match status" value="1"/>
</dbReference>
<evidence type="ECO:0000313" key="5">
    <source>
        <dbReference type="Ensembl" id="ENSACIP00000015836.1"/>
    </source>
</evidence>
<evidence type="ECO:0000256" key="2">
    <source>
        <dbReference type="SAM" id="Phobius"/>
    </source>
</evidence>
<dbReference type="Gene3D" id="2.60.40.1180">
    <property type="entry name" value="Golgi alpha-mannosidase II"/>
    <property type="match status" value="1"/>
</dbReference>
<reference evidence="5" key="1">
    <citation type="submission" date="2025-08" db="UniProtKB">
        <authorList>
            <consortium name="Ensembl"/>
        </authorList>
    </citation>
    <scope>IDENTIFICATION</scope>
</reference>
<dbReference type="InterPro" id="IPR031984">
    <property type="entry name" value="SLC3A2_N"/>
</dbReference>
<dbReference type="Ensembl" id="ENSACIT00000016250.1">
    <property type="protein sequence ID" value="ENSACIP00000015836.1"/>
    <property type="gene ID" value="ENSACIG00000012277.1"/>
</dbReference>
<dbReference type="Pfam" id="PF16028">
    <property type="entry name" value="SLC3A2_N"/>
    <property type="match status" value="1"/>
</dbReference>
<dbReference type="InterPro" id="IPR006047">
    <property type="entry name" value="GH13_cat_dom"/>
</dbReference>
<keyword evidence="6" id="KW-1185">Reference proteome</keyword>
<keyword evidence="2" id="KW-0812">Transmembrane</keyword>